<dbReference type="EMBL" id="MSFK01000050">
    <property type="protein sequence ID" value="PWY66819.1"/>
    <property type="molecule type" value="Genomic_DNA"/>
</dbReference>
<protein>
    <submittedName>
        <fullName evidence="1">Uncharacterized protein</fullName>
    </submittedName>
</protein>
<dbReference type="Proteomes" id="UP000246702">
    <property type="component" value="Unassembled WGS sequence"/>
</dbReference>
<comment type="caution">
    <text evidence="1">The sequence shown here is derived from an EMBL/GenBank/DDBJ whole genome shotgun (WGS) entry which is preliminary data.</text>
</comment>
<sequence length="119" mass="13884">MEQLWLSATQPAVHNNFRWNKKFLLRQPELYPDEDQRLRIAPNKSEIDAFLEYGKLDLEPPGRYRVLRAFLENAKKLFPVSSAVEDVAIVDDRCDPRLLSQCQGIERFTTDEHGNLLNI</sequence>
<dbReference type="RefSeq" id="XP_025461755.1">
    <property type="nucleotide sequence ID" value="XM_025606970.1"/>
</dbReference>
<dbReference type="GeneID" id="37109113"/>
<name>A0A317UZM3_9EURO</name>
<proteinExistence type="predicted"/>
<dbReference type="STRING" id="1450535.A0A317UZM3"/>
<keyword evidence="2" id="KW-1185">Reference proteome</keyword>
<evidence type="ECO:0000313" key="1">
    <source>
        <dbReference type="EMBL" id="PWY66819.1"/>
    </source>
</evidence>
<organism evidence="1 2">
    <name type="scientific">Aspergillus sclerotioniger CBS 115572</name>
    <dbReference type="NCBI Taxonomy" id="1450535"/>
    <lineage>
        <taxon>Eukaryota</taxon>
        <taxon>Fungi</taxon>
        <taxon>Dikarya</taxon>
        <taxon>Ascomycota</taxon>
        <taxon>Pezizomycotina</taxon>
        <taxon>Eurotiomycetes</taxon>
        <taxon>Eurotiomycetidae</taxon>
        <taxon>Eurotiales</taxon>
        <taxon>Aspergillaceae</taxon>
        <taxon>Aspergillus</taxon>
        <taxon>Aspergillus subgen. Circumdati</taxon>
    </lineage>
</organism>
<dbReference type="AlphaFoldDB" id="A0A317UZM3"/>
<gene>
    <name evidence="1" type="ORF">BO94DRAFT_330267</name>
</gene>
<evidence type="ECO:0000313" key="2">
    <source>
        <dbReference type="Proteomes" id="UP000246702"/>
    </source>
</evidence>
<reference evidence="1 2" key="1">
    <citation type="submission" date="2016-12" db="EMBL/GenBank/DDBJ databases">
        <title>The genomes of Aspergillus section Nigri reveals drivers in fungal speciation.</title>
        <authorList>
            <consortium name="DOE Joint Genome Institute"/>
            <person name="Vesth T.C."/>
            <person name="Nybo J."/>
            <person name="Theobald S."/>
            <person name="Brandl J."/>
            <person name="Frisvad J.C."/>
            <person name="Nielsen K.F."/>
            <person name="Lyhne E.K."/>
            <person name="Kogle M.E."/>
            <person name="Kuo A."/>
            <person name="Riley R."/>
            <person name="Clum A."/>
            <person name="Nolan M."/>
            <person name="Lipzen A."/>
            <person name="Salamov A."/>
            <person name="Henrissat B."/>
            <person name="Wiebenga A."/>
            <person name="De Vries R.P."/>
            <person name="Grigoriev I.V."/>
            <person name="Mortensen U.H."/>
            <person name="Andersen M.R."/>
            <person name="Baker S.E."/>
        </authorList>
    </citation>
    <scope>NUCLEOTIDE SEQUENCE [LARGE SCALE GENOMIC DNA]</scope>
    <source>
        <strain evidence="1 2">CBS 115572</strain>
    </source>
</reference>
<accession>A0A317UZM3</accession>